<dbReference type="PRINTS" id="PR00260">
    <property type="entry name" value="CHEMTRNSDUCR"/>
</dbReference>
<dbReference type="InterPro" id="IPR004090">
    <property type="entry name" value="Chemotax_Me-accpt_rcpt"/>
</dbReference>
<evidence type="ECO:0000256" key="2">
    <source>
        <dbReference type="ARBA" id="ARBA00023224"/>
    </source>
</evidence>
<evidence type="ECO:0000259" key="5">
    <source>
        <dbReference type="PROSITE" id="PS50111"/>
    </source>
</evidence>
<evidence type="ECO:0000313" key="7">
    <source>
        <dbReference type="EMBL" id="KLV09684.1"/>
    </source>
</evidence>
<dbReference type="PANTHER" id="PTHR32089:SF112">
    <property type="entry name" value="LYSOZYME-LIKE PROTEIN-RELATED"/>
    <property type="match status" value="1"/>
</dbReference>
<dbReference type="OrthoDB" id="8613753at2"/>
<evidence type="ECO:0000256" key="3">
    <source>
        <dbReference type="ARBA" id="ARBA00029447"/>
    </source>
</evidence>
<dbReference type="Pfam" id="PF00672">
    <property type="entry name" value="HAMP"/>
    <property type="match status" value="1"/>
</dbReference>
<organism evidence="7 8">
    <name type="scientific">Photobacterium ganghwense</name>
    <dbReference type="NCBI Taxonomy" id="320778"/>
    <lineage>
        <taxon>Bacteria</taxon>
        <taxon>Pseudomonadati</taxon>
        <taxon>Pseudomonadota</taxon>
        <taxon>Gammaproteobacteria</taxon>
        <taxon>Vibrionales</taxon>
        <taxon>Vibrionaceae</taxon>
        <taxon>Photobacterium</taxon>
    </lineage>
</organism>
<dbReference type="PANTHER" id="PTHR32089">
    <property type="entry name" value="METHYL-ACCEPTING CHEMOTAXIS PROTEIN MCPB"/>
    <property type="match status" value="1"/>
</dbReference>
<dbReference type="STRING" id="320778.ABT57_10770"/>
<keyword evidence="2 4" id="KW-0807">Transducer</keyword>
<dbReference type="GO" id="GO:0016020">
    <property type="term" value="C:membrane"/>
    <property type="evidence" value="ECO:0007669"/>
    <property type="project" value="UniProtKB-SubCell"/>
</dbReference>
<evidence type="ECO:0000256" key="4">
    <source>
        <dbReference type="PROSITE-ProRule" id="PRU00284"/>
    </source>
</evidence>
<dbReference type="Pfam" id="PF00015">
    <property type="entry name" value="MCPsignal"/>
    <property type="match status" value="1"/>
</dbReference>
<protein>
    <submittedName>
        <fullName evidence="7">Chemotaxis protein</fullName>
    </submittedName>
</protein>
<dbReference type="Gene3D" id="1.10.287.950">
    <property type="entry name" value="Methyl-accepting chemotaxis protein"/>
    <property type="match status" value="1"/>
</dbReference>
<dbReference type="SMART" id="SM00283">
    <property type="entry name" value="MA"/>
    <property type="match status" value="1"/>
</dbReference>
<feature type="domain" description="Methyl-accepting transducer" evidence="5">
    <location>
        <begin position="267"/>
        <end position="503"/>
    </location>
</feature>
<comment type="subcellular location">
    <subcellularLocation>
        <location evidence="1">Membrane</location>
    </subcellularLocation>
</comment>
<name>A0A0J1HDG9_9GAMM</name>
<dbReference type="CDD" id="cd06225">
    <property type="entry name" value="HAMP"/>
    <property type="match status" value="1"/>
</dbReference>
<feature type="domain" description="HAMP" evidence="6">
    <location>
        <begin position="208"/>
        <end position="262"/>
    </location>
</feature>
<dbReference type="CDD" id="cd11386">
    <property type="entry name" value="MCP_signal"/>
    <property type="match status" value="1"/>
</dbReference>
<sequence>MNLKNKLSACFAGLSLIIILLLSFLSYNALKEATLAGLNDELMTAANATYHIIGDTTHDRLNTTAADDYDTISRRLADFIQAADLDWTYATVQRGNRIYYTYINQTKEELQRGQYQNWYLQEYKVVPKQLQEAFNTNRIQFEDYQGEYGQYRSIFVPFHNDKGERYVIGVDISLSEINQILNDALKQTGVVGLLVLLAALVAARVIASPIVAPVNALYEVLTDIANGNWNLNHRVPVTTQDELGKMSEGFNTFMAALRNRIQEVSQSTESVAAITAQLDPLIAAVTQRSMAQAENVGNSATAIEELATSTQSISGVVVQANQQMSHIETQTHTTVDAINEAVAGMQQVQRETNELADKLKQLDGRAGEINSILDVIKGIADQTNLLALNAAIEAARAGEQGRGFAVVADEVRQLSERTAKATVEISTMITAIQHDTSDATETMQFAVTQVDACVQHAEQANTTLCEFRNEITQITQGMDEITESVREQAYAAEHLSSNVADLSTSADENRRSTEEAKQGVEELHRRSSSLRDVVQLFSF</sequence>
<reference evidence="7 8" key="1">
    <citation type="submission" date="2015-05" db="EMBL/GenBank/DDBJ databases">
        <title>Photobacterium galathea sp. nov.</title>
        <authorList>
            <person name="Machado H."/>
            <person name="Gram L."/>
        </authorList>
    </citation>
    <scope>NUCLEOTIDE SEQUENCE [LARGE SCALE GENOMIC DNA]</scope>
    <source>
        <strain evidence="7 8">DSM 22954</strain>
    </source>
</reference>
<dbReference type="EMBL" id="LDOU01000010">
    <property type="protein sequence ID" value="KLV09684.1"/>
    <property type="molecule type" value="Genomic_DNA"/>
</dbReference>
<comment type="similarity">
    <text evidence="3">Belongs to the methyl-accepting chemotaxis (MCP) protein family.</text>
</comment>
<dbReference type="PROSITE" id="PS50111">
    <property type="entry name" value="CHEMOTAXIS_TRANSDUC_2"/>
    <property type="match status" value="1"/>
</dbReference>
<dbReference type="PROSITE" id="PS50885">
    <property type="entry name" value="HAMP"/>
    <property type="match status" value="1"/>
</dbReference>
<dbReference type="GO" id="GO:0004888">
    <property type="term" value="F:transmembrane signaling receptor activity"/>
    <property type="evidence" value="ECO:0007669"/>
    <property type="project" value="InterPro"/>
</dbReference>
<gene>
    <name evidence="7" type="ORF">ABT57_10770</name>
</gene>
<dbReference type="GO" id="GO:0006935">
    <property type="term" value="P:chemotaxis"/>
    <property type="evidence" value="ECO:0007669"/>
    <property type="project" value="InterPro"/>
</dbReference>
<evidence type="ECO:0000259" key="6">
    <source>
        <dbReference type="PROSITE" id="PS50885"/>
    </source>
</evidence>
<proteinExistence type="inferred from homology"/>
<comment type="caution">
    <text evidence="7">The sequence shown here is derived from an EMBL/GenBank/DDBJ whole genome shotgun (WGS) entry which is preliminary data.</text>
</comment>
<keyword evidence="8" id="KW-1185">Reference proteome</keyword>
<dbReference type="SMART" id="SM00304">
    <property type="entry name" value="HAMP"/>
    <property type="match status" value="1"/>
</dbReference>
<evidence type="ECO:0000313" key="8">
    <source>
        <dbReference type="Proteomes" id="UP000035909"/>
    </source>
</evidence>
<dbReference type="GO" id="GO:0007165">
    <property type="term" value="P:signal transduction"/>
    <property type="evidence" value="ECO:0007669"/>
    <property type="project" value="UniProtKB-KW"/>
</dbReference>
<accession>A0A0J1HDG9</accession>
<dbReference type="AlphaFoldDB" id="A0A0J1HDG9"/>
<evidence type="ECO:0000256" key="1">
    <source>
        <dbReference type="ARBA" id="ARBA00004370"/>
    </source>
</evidence>
<dbReference type="SUPFAM" id="SSF58104">
    <property type="entry name" value="Methyl-accepting chemotaxis protein (MCP) signaling domain"/>
    <property type="match status" value="1"/>
</dbReference>
<dbReference type="InterPro" id="IPR004089">
    <property type="entry name" value="MCPsignal_dom"/>
</dbReference>
<dbReference type="PATRIC" id="fig|320778.3.peg.2343"/>
<dbReference type="InterPro" id="IPR003660">
    <property type="entry name" value="HAMP_dom"/>
</dbReference>
<dbReference type="FunFam" id="1.10.287.950:FF:000001">
    <property type="entry name" value="Methyl-accepting chemotaxis sensory transducer"/>
    <property type="match status" value="1"/>
</dbReference>
<dbReference type="RefSeq" id="WP_047885247.1">
    <property type="nucleotide sequence ID" value="NZ_LDOU01000010.1"/>
</dbReference>
<dbReference type="Proteomes" id="UP000035909">
    <property type="component" value="Unassembled WGS sequence"/>
</dbReference>